<dbReference type="AlphaFoldDB" id="A0A2V2W8C6"/>
<evidence type="ECO:0000259" key="3">
    <source>
        <dbReference type="Pfam" id="PF04841"/>
    </source>
</evidence>
<dbReference type="Proteomes" id="UP000246121">
    <property type="component" value="Unassembled WGS sequence"/>
</dbReference>
<dbReference type="VEuPathDB" id="TriTrypDB:C3747_9g369"/>
<dbReference type="VEuPathDB" id="TriTrypDB:Tc_MARK_4139"/>
<dbReference type="VEuPathDB" id="TriTrypDB:TcYC6_0074160"/>
<dbReference type="InterPro" id="IPR006926">
    <property type="entry name" value="Vps16_N"/>
</dbReference>
<gene>
    <name evidence="4" type="ORF">C4B63_2g521</name>
</gene>
<dbReference type="VEuPathDB" id="TriTrypDB:TcBrA4_0058140"/>
<reference evidence="4 5" key="1">
    <citation type="journal article" date="2018" name="Microb. Genom.">
        <title>Expanding an expanded genome: long-read sequencing of Trypanosoma cruzi.</title>
        <authorList>
            <person name="Berna L."/>
            <person name="Rodriguez M."/>
            <person name="Chiribao M.L."/>
            <person name="Parodi-Talice A."/>
            <person name="Pita S."/>
            <person name="Rijo G."/>
            <person name="Alvarez-Valin F."/>
            <person name="Robello C."/>
        </authorList>
    </citation>
    <scope>NUCLEOTIDE SEQUENCE [LARGE SCALE GENOMIC DNA]</scope>
    <source>
        <strain evidence="4 5">Dm28c</strain>
    </source>
</reference>
<dbReference type="GO" id="GO:0006886">
    <property type="term" value="P:intracellular protein transport"/>
    <property type="evidence" value="ECO:0007669"/>
    <property type="project" value="InterPro"/>
</dbReference>
<dbReference type="GO" id="GO:0005765">
    <property type="term" value="C:lysosomal membrane"/>
    <property type="evidence" value="ECO:0007669"/>
    <property type="project" value="TreeGrafter"/>
</dbReference>
<dbReference type="VEuPathDB" id="TriTrypDB:TcCLB.508355.200"/>
<dbReference type="VEuPathDB" id="TriTrypDB:TcCLB.506367.60"/>
<proteinExistence type="inferred from homology"/>
<dbReference type="Pfam" id="PF04841">
    <property type="entry name" value="Vps16_N"/>
    <property type="match status" value="1"/>
</dbReference>
<dbReference type="EMBL" id="PRFA01000002">
    <property type="protein sequence ID" value="PWV02814.1"/>
    <property type="molecule type" value="Genomic_DNA"/>
</dbReference>
<accession>A0A2V2W8C6</accession>
<feature type="domain" description="Vps16 C-terminal" evidence="2">
    <location>
        <begin position="835"/>
        <end position="987"/>
    </location>
</feature>
<dbReference type="InterPro" id="IPR038132">
    <property type="entry name" value="Vps16_C_sf"/>
</dbReference>
<dbReference type="VEuPathDB" id="TriTrypDB:TCDM_04515"/>
<dbReference type="VEuPathDB" id="TriTrypDB:C4B63_2g521"/>
<comment type="similarity">
    <text evidence="1">Belongs to the VPS16 family.</text>
</comment>
<dbReference type="GO" id="GO:0003779">
    <property type="term" value="F:actin binding"/>
    <property type="evidence" value="ECO:0007669"/>
    <property type="project" value="TreeGrafter"/>
</dbReference>
<dbReference type="VEuPathDB" id="TriTrypDB:TCSYLVIO_005518"/>
<dbReference type="InterPro" id="IPR006925">
    <property type="entry name" value="Vps16_C"/>
</dbReference>
<organism evidence="4 5">
    <name type="scientific">Trypanosoma cruzi</name>
    <dbReference type="NCBI Taxonomy" id="5693"/>
    <lineage>
        <taxon>Eukaryota</taxon>
        <taxon>Discoba</taxon>
        <taxon>Euglenozoa</taxon>
        <taxon>Kinetoplastea</taxon>
        <taxon>Metakinetoplastina</taxon>
        <taxon>Trypanosomatida</taxon>
        <taxon>Trypanosomatidae</taxon>
        <taxon>Trypanosoma</taxon>
        <taxon>Schizotrypanum</taxon>
    </lineage>
</organism>
<name>A0A2V2W8C6_TRYCR</name>
<dbReference type="GO" id="GO:0016197">
    <property type="term" value="P:endosomal transport"/>
    <property type="evidence" value="ECO:0007669"/>
    <property type="project" value="TreeGrafter"/>
</dbReference>
<dbReference type="VEuPathDB" id="TriTrypDB:BCY84_14651"/>
<dbReference type="PIRSF" id="PIRSF007949">
    <property type="entry name" value="VPS16"/>
    <property type="match status" value="1"/>
</dbReference>
<evidence type="ECO:0000259" key="2">
    <source>
        <dbReference type="Pfam" id="PF04840"/>
    </source>
</evidence>
<protein>
    <submittedName>
        <fullName evidence="4">Putative vacuolar protein sorting protein 16</fullName>
    </submittedName>
</protein>
<dbReference type="PANTHER" id="PTHR12811:SF0">
    <property type="entry name" value="VACUOLAR PROTEIN SORTING-ASSOCIATED PROTEIN 16 HOMOLOG"/>
    <property type="match status" value="1"/>
</dbReference>
<dbReference type="VEuPathDB" id="TriTrypDB:ECC02_007548"/>
<dbReference type="Gene3D" id="1.10.150.780">
    <property type="entry name" value="Vps16, C-terminal region"/>
    <property type="match status" value="1"/>
</dbReference>
<dbReference type="Pfam" id="PF04840">
    <property type="entry name" value="Vps16_C"/>
    <property type="match status" value="1"/>
</dbReference>
<evidence type="ECO:0000313" key="4">
    <source>
        <dbReference type="EMBL" id="PWV02814.1"/>
    </source>
</evidence>
<evidence type="ECO:0000313" key="5">
    <source>
        <dbReference type="Proteomes" id="UP000246121"/>
    </source>
</evidence>
<comment type="caution">
    <text evidence="4">The sequence shown here is derived from an EMBL/GenBank/DDBJ whole genome shotgun (WGS) entry which is preliminary data.</text>
</comment>
<dbReference type="GO" id="GO:0042144">
    <property type="term" value="P:vacuole fusion, non-autophagic"/>
    <property type="evidence" value="ECO:0007669"/>
    <property type="project" value="TreeGrafter"/>
</dbReference>
<feature type="domain" description="Vps16 N-terminal" evidence="3">
    <location>
        <begin position="263"/>
        <end position="482"/>
    </location>
</feature>
<dbReference type="GO" id="GO:0030897">
    <property type="term" value="C:HOPS complex"/>
    <property type="evidence" value="ECO:0007669"/>
    <property type="project" value="TreeGrafter"/>
</dbReference>
<dbReference type="InterPro" id="IPR016534">
    <property type="entry name" value="VPS16"/>
</dbReference>
<sequence length="1003" mass="112111">MVKRLGEWFPFSSELYCRKLILYDRMFWDAHEEPLVEKMSPFSLATCAFVCAAPFGGSVAVIHAVPPPTNAGDNEEEVACRVHVYTSAGEFQTSLSLPGEAGLPIDMGWTKEEALVILTDQQACVFFGAIHFGSSSLNSDGSSSSCIIRLRDHTTSPSSHPAGSYLTPTFLTCMHPEGLFCIDENRWMRGLMHVERQGPKVQDPVQFEAGLLPTTLDFIPAEWNDGGDTVFYLTSRSRLQKGNSTLHVFTSNHGLKEKVQKQIPGRVLAMKVNHSGLQVALFTDRAELHILSSNLKSVEFSIKLGSRSRRPKKMEWCGSSFIVLHFNDAVFHEYYPSPTVAPMFSLIMPTLPEASVKYERFDWEREGSGHVVTVSEIDGIRVITEKSCYFLEQVPKSLVSLCRIKPLSLSAQLVAAYADGKNCLPTVCRLLSTWGGGGFAGSIDEIIDAAEHEFSPDQQHLLLAAASFSNEVHRLYDSDTFVDIVRRLRVLHTVRHYPGCRIPLSFRQYCMLSGLEQMRSLAPSEAQVLVDRLANRCCFQLAFDVADALNTKPLRLLSQWSCHKVRDSSLDDDTVYAHIRDVLQRYPGSSYVESSVVAFHSGRSALAIALLKEDASVHRKVMMFLLLGQWELALHWADLGDDADLIHLALVYAISSVEDHSKLFNVLLGHPNVLKWMLLGARLLPAWRTLINGICRKQFDFNIALYCARSCIARALEGGKGKAKQESSGRSQALLNENASQTIADQFYMPPDGRSDNRTFTTVDTKLESILRALAPPSLDDALAALGECRKVERTVRGSFGEVGSATATKISSTVFSPIFAETSDGEWRWLSMHFELIELQKRLAAEHADPRFLRSSVGHTLYLCLTHGDEGKAKELRAKYRVSEKKYTYTKLCALCDTGRWAEAEKLGGVLGGRITSRPSIGYQPFVEQFVLHSRVESALLLIPKLDDVTRRVDWLMHLQQPLLAIDDAFREKDADLIQHVLKRTTDLPVREYGLRCLQEIK</sequence>
<dbReference type="GO" id="GO:0005768">
    <property type="term" value="C:endosome"/>
    <property type="evidence" value="ECO:0007669"/>
    <property type="project" value="TreeGrafter"/>
</dbReference>
<evidence type="ECO:0000256" key="1">
    <source>
        <dbReference type="ARBA" id="ARBA00009250"/>
    </source>
</evidence>
<dbReference type="VEuPathDB" id="TriTrypDB:TcG_06170"/>
<dbReference type="VEuPathDB" id="TriTrypDB:TcCL_NonESM07420"/>
<dbReference type="PANTHER" id="PTHR12811">
    <property type="entry name" value="VACUOLAR PROTEIN SORTING VPS16"/>
    <property type="match status" value="1"/>
</dbReference>